<evidence type="ECO:0000313" key="4">
    <source>
        <dbReference type="Proteomes" id="UP000001555"/>
    </source>
</evidence>
<name>B7QKU9_IXOSC</name>
<reference evidence="3" key="2">
    <citation type="submission" date="2020-05" db="UniProtKB">
        <authorList>
            <consortium name="EnsemblMetazoa"/>
        </authorList>
    </citation>
    <scope>IDENTIFICATION</scope>
    <source>
        <strain evidence="3">wikel</strain>
    </source>
</reference>
<feature type="compositionally biased region" description="Polar residues" evidence="1">
    <location>
        <begin position="190"/>
        <end position="199"/>
    </location>
</feature>
<dbReference type="PaxDb" id="6945-B7QKU9"/>
<evidence type="ECO:0000313" key="2">
    <source>
        <dbReference type="EMBL" id="EEC19471.1"/>
    </source>
</evidence>
<keyword evidence="4" id="KW-1185">Reference proteome</keyword>
<sequence length="208" mass="22903">MIISKDLFILGDEYLTMPRQDKYAVCQASRRRNVARLLRRQLLMPRLSSALFVWDLTGEVNEWSWIIFHPKFASNFDVLRAYGTPKSIGNPSAGGRHAHSPGHASFAAPLENSALFPALHWAPAGKAPARERGKHRSVSDRAPGFFASRCLAPFREEKPSRESGRLAPTEAAELRGVGRPATFALAAATTGESRGTAPQRQPLPPKHN</sequence>
<dbReference type="InParanoid" id="B7QKU9"/>
<dbReference type="VEuPathDB" id="VectorBase:ISCW014279"/>
<dbReference type="EMBL" id="ABJB010106878">
    <property type="status" value="NOT_ANNOTATED_CDS"/>
    <property type="molecule type" value="Genomic_DNA"/>
</dbReference>
<dbReference type="HOGENOM" id="CLU_1322219_0_0_1"/>
<dbReference type="AlphaFoldDB" id="B7QKU9"/>
<gene>
    <name evidence="2" type="ORF">IscW_ISCW014279</name>
</gene>
<dbReference type="EMBL" id="DS962113">
    <property type="protein sequence ID" value="EEC19471.1"/>
    <property type="molecule type" value="Genomic_DNA"/>
</dbReference>
<reference evidence="2 4" key="1">
    <citation type="submission" date="2008-03" db="EMBL/GenBank/DDBJ databases">
        <title>Annotation of Ixodes scapularis.</title>
        <authorList>
            <consortium name="Ixodes scapularis Genome Project Consortium"/>
            <person name="Caler E."/>
            <person name="Hannick L.I."/>
            <person name="Bidwell S."/>
            <person name="Joardar V."/>
            <person name="Thiagarajan M."/>
            <person name="Amedeo P."/>
            <person name="Galinsky K.J."/>
            <person name="Schobel S."/>
            <person name="Inman J."/>
            <person name="Hostetler J."/>
            <person name="Miller J."/>
            <person name="Hammond M."/>
            <person name="Megy K."/>
            <person name="Lawson D."/>
            <person name="Kodira C."/>
            <person name="Sutton G."/>
            <person name="Meyer J."/>
            <person name="Hill C.A."/>
            <person name="Birren B."/>
            <person name="Nene V."/>
            <person name="Collins F."/>
            <person name="Alarcon-Chaidez F."/>
            <person name="Wikel S."/>
            <person name="Strausberg R."/>
        </authorList>
    </citation>
    <scope>NUCLEOTIDE SEQUENCE [LARGE SCALE GENOMIC DNA]</scope>
    <source>
        <strain evidence="4">Wikel</strain>
        <strain evidence="2">Wikel colony</strain>
    </source>
</reference>
<dbReference type="EnsemblMetazoa" id="ISCW014279-RA">
    <property type="protein sequence ID" value="ISCW014279-PA"/>
    <property type="gene ID" value="ISCW014279"/>
</dbReference>
<organism>
    <name type="scientific">Ixodes scapularis</name>
    <name type="common">Black-legged tick</name>
    <name type="synonym">Deer tick</name>
    <dbReference type="NCBI Taxonomy" id="6945"/>
    <lineage>
        <taxon>Eukaryota</taxon>
        <taxon>Metazoa</taxon>
        <taxon>Ecdysozoa</taxon>
        <taxon>Arthropoda</taxon>
        <taxon>Chelicerata</taxon>
        <taxon>Arachnida</taxon>
        <taxon>Acari</taxon>
        <taxon>Parasitiformes</taxon>
        <taxon>Ixodida</taxon>
        <taxon>Ixodoidea</taxon>
        <taxon>Ixodidae</taxon>
        <taxon>Ixodinae</taxon>
        <taxon>Ixodes</taxon>
    </lineage>
</organism>
<feature type="region of interest" description="Disordered" evidence="1">
    <location>
        <begin position="156"/>
        <end position="208"/>
    </location>
</feature>
<dbReference type="Proteomes" id="UP000001555">
    <property type="component" value="Unassembled WGS sequence"/>
</dbReference>
<dbReference type="VEuPathDB" id="VectorBase:ISCI014279"/>
<evidence type="ECO:0000256" key="1">
    <source>
        <dbReference type="SAM" id="MobiDB-lite"/>
    </source>
</evidence>
<accession>B7QKU9</accession>
<evidence type="ECO:0000313" key="3">
    <source>
        <dbReference type="EnsemblMetazoa" id="ISCW014279-PA"/>
    </source>
</evidence>
<proteinExistence type="predicted"/>
<protein>
    <submittedName>
        <fullName evidence="2 3">Uncharacterized protein</fullName>
    </submittedName>
</protein>